<comment type="caution">
    <text evidence="1">The sequence shown here is derived from an EMBL/GenBank/DDBJ whole genome shotgun (WGS) entry which is preliminary data.</text>
</comment>
<reference evidence="1 2" key="1">
    <citation type="submission" date="2024-10" db="EMBL/GenBank/DDBJ databases">
        <title>The Natural Products Discovery Center: Release of the First 8490 Sequenced Strains for Exploring Actinobacteria Biosynthetic Diversity.</title>
        <authorList>
            <person name="Kalkreuter E."/>
            <person name="Kautsar S.A."/>
            <person name="Yang D."/>
            <person name="Bader C.D."/>
            <person name="Teijaro C.N."/>
            <person name="Fluegel L."/>
            <person name="Davis C.M."/>
            <person name="Simpson J.R."/>
            <person name="Lauterbach L."/>
            <person name="Steele A.D."/>
            <person name="Gui C."/>
            <person name="Meng S."/>
            <person name="Li G."/>
            <person name="Viehrig K."/>
            <person name="Ye F."/>
            <person name="Su P."/>
            <person name="Kiefer A.F."/>
            <person name="Nichols A."/>
            <person name="Cepeda A.J."/>
            <person name="Yan W."/>
            <person name="Fan B."/>
            <person name="Jiang Y."/>
            <person name="Adhikari A."/>
            <person name="Zheng C.-J."/>
            <person name="Schuster L."/>
            <person name="Cowan T.M."/>
            <person name="Smanski M.J."/>
            <person name="Chevrette M.G."/>
            <person name="De Carvalho L.P.S."/>
            <person name="Shen B."/>
        </authorList>
    </citation>
    <scope>NUCLEOTIDE SEQUENCE [LARGE SCALE GENOMIC DNA]</scope>
    <source>
        <strain evidence="1 2">NPDC004045</strain>
    </source>
</reference>
<dbReference type="Proteomes" id="UP001601444">
    <property type="component" value="Unassembled WGS sequence"/>
</dbReference>
<sequence length="100" mass="10818">MSDRTVPLWNRDRLYVHAVRRAGGDVVIDGQDLRGGSEYEYALTVPAGQVPLIVAALGGEPGADVLDLLSAHGEDIVLRGEKTWLESIGVAPGFWCHYSD</sequence>
<protein>
    <submittedName>
        <fullName evidence="1">Uncharacterized protein</fullName>
    </submittedName>
</protein>
<accession>A0ABW6PX65</accession>
<proteinExistence type="predicted"/>
<name>A0ABW6PX65_9NOCA</name>
<dbReference type="EMBL" id="JBIAMX010000030">
    <property type="protein sequence ID" value="MFF0547026.1"/>
    <property type="molecule type" value="Genomic_DNA"/>
</dbReference>
<organism evidence="1 2">
    <name type="scientific">Nocardia thailandica</name>
    <dbReference type="NCBI Taxonomy" id="257275"/>
    <lineage>
        <taxon>Bacteria</taxon>
        <taxon>Bacillati</taxon>
        <taxon>Actinomycetota</taxon>
        <taxon>Actinomycetes</taxon>
        <taxon>Mycobacteriales</taxon>
        <taxon>Nocardiaceae</taxon>
        <taxon>Nocardia</taxon>
    </lineage>
</organism>
<gene>
    <name evidence="1" type="ORF">ACFYTF_29730</name>
</gene>
<evidence type="ECO:0000313" key="1">
    <source>
        <dbReference type="EMBL" id="MFF0547026.1"/>
    </source>
</evidence>
<dbReference type="RefSeq" id="WP_043650249.1">
    <property type="nucleotide sequence ID" value="NZ_JBIAMX010000030.1"/>
</dbReference>
<evidence type="ECO:0000313" key="2">
    <source>
        <dbReference type="Proteomes" id="UP001601444"/>
    </source>
</evidence>
<keyword evidence="2" id="KW-1185">Reference proteome</keyword>